<proteinExistence type="inferred from homology"/>
<dbReference type="InterPro" id="IPR051851">
    <property type="entry name" value="EFR3_Homologs"/>
</dbReference>
<evidence type="ECO:0000256" key="1">
    <source>
        <dbReference type="ARBA" id="ARBA00010216"/>
    </source>
</evidence>
<comment type="similarity">
    <text evidence="1">Belongs to the EFR3 family.</text>
</comment>
<dbReference type="Proteomes" id="UP001158576">
    <property type="component" value="Chromosome 1"/>
</dbReference>
<dbReference type="EMBL" id="OU015566">
    <property type="protein sequence ID" value="CAG5107610.1"/>
    <property type="molecule type" value="Genomic_DNA"/>
</dbReference>
<dbReference type="PANTHER" id="PTHR12444:SF8">
    <property type="entry name" value="PROTEIN EFR3 HOMOLOG CMP44E"/>
    <property type="match status" value="1"/>
</dbReference>
<dbReference type="InterPro" id="IPR016024">
    <property type="entry name" value="ARM-type_fold"/>
</dbReference>
<reference evidence="2 3" key="1">
    <citation type="submission" date="2021-04" db="EMBL/GenBank/DDBJ databases">
        <authorList>
            <person name="Bliznina A."/>
        </authorList>
    </citation>
    <scope>NUCLEOTIDE SEQUENCE [LARGE SCALE GENOMIC DNA]</scope>
</reference>
<sequence>MSCTCNRLYKPKHRRQVDRIYPSDPKNDKPIRAEMDKLVYYSMAHPEKLDRLGVYLSDILEDAIYRKQQGWTKISIDAIEALLRACQAPQINLFVQSYMEMCRMLLESDCTKARKWGASAFVSFCDVDEEGNHERSYEAFIDIFCKFCHEDGKNKEDVKTLRICGIQGLQGVVNKMSKTKMGERLIAQSSKKIIPSLLYNMNDSLDAGQTGPGSLRYKAEEVIRELLSIAVLSQIDIIVKPLLKHCDHHQLWETENSIVWAELFMKSVRLSYSHYIVKLIMEHTEHKDFDSEKGLLKKRGILNCISQISKIPKASTMSTIAGELLQYILRGIEKHGDHEQLVDQYTSTCGAIIGHLESVVQVELIRSMIHALQKAKKREALLGAIHYALSFCDVSRQNEYNIQSDIVNPLIHITAPLMAKSTPEERKALSKIVIYCLDYSKNAPVLNRSGSYHNQEVHLAKMGSIHLRQDAGDITVWLLENLAQPKNTTQNYLLYYQLMGVLVCELGEEILTQIIRLLLAFQDKITSADTLRHQAHACVGATFALLASLFVDLQPLVLPILSERRNHRPQLAPEALFSSSSDALRRSTANLFAEDNSEKYLFRRADICSKLKHAGFDTSSISDPLGKVDQLSVDSSGLSVSRSRDLDTESIHLTVQDGADDTPLLTDGNENTPSIKGLLALLKDAPKGKEDRKLMLQKKQAELQKLDFNQVVARLEKTRKRDSELMQRIMEHSEAASERGFMHDYKPADIGSPPFFIY</sequence>
<accession>A0ABN7SYA9</accession>
<organism evidence="2 3">
    <name type="scientific">Oikopleura dioica</name>
    <name type="common">Tunicate</name>
    <dbReference type="NCBI Taxonomy" id="34765"/>
    <lineage>
        <taxon>Eukaryota</taxon>
        <taxon>Metazoa</taxon>
        <taxon>Chordata</taxon>
        <taxon>Tunicata</taxon>
        <taxon>Appendicularia</taxon>
        <taxon>Copelata</taxon>
        <taxon>Oikopleuridae</taxon>
        <taxon>Oikopleura</taxon>
    </lineage>
</organism>
<dbReference type="PANTHER" id="PTHR12444">
    <property type="entry name" value="PROTEIN EFR3 HOMOLOG CMP44E"/>
    <property type="match status" value="1"/>
</dbReference>
<dbReference type="SUPFAM" id="SSF48371">
    <property type="entry name" value="ARM repeat"/>
    <property type="match status" value="1"/>
</dbReference>
<dbReference type="Pfam" id="PF21052">
    <property type="entry name" value="EFR3_ARM"/>
    <property type="match status" value="1"/>
</dbReference>
<gene>
    <name evidence="2" type="ORF">OKIOD_LOCUS12174</name>
</gene>
<protein>
    <submittedName>
        <fullName evidence="2">Oidioi.mRNA.OKI2018_I69.chr1.g3409.t1.cds</fullName>
    </submittedName>
</protein>
<evidence type="ECO:0000313" key="3">
    <source>
        <dbReference type="Proteomes" id="UP001158576"/>
    </source>
</evidence>
<dbReference type="InterPro" id="IPR049152">
    <property type="entry name" value="EFR3-like_ARM"/>
</dbReference>
<evidence type="ECO:0000313" key="2">
    <source>
        <dbReference type="EMBL" id="CAG5107610.1"/>
    </source>
</evidence>
<keyword evidence="3" id="KW-1185">Reference proteome</keyword>
<name>A0ABN7SYA9_OIKDI</name>